<evidence type="ECO:0000313" key="2">
    <source>
        <dbReference type="EMBL" id="KAK8836761.1"/>
    </source>
</evidence>
<organism evidence="2 3">
    <name type="scientific">Tritrichomonas musculus</name>
    <dbReference type="NCBI Taxonomy" id="1915356"/>
    <lineage>
        <taxon>Eukaryota</taxon>
        <taxon>Metamonada</taxon>
        <taxon>Parabasalia</taxon>
        <taxon>Tritrichomonadida</taxon>
        <taxon>Tritrichomonadidae</taxon>
        <taxon>Tritrichomonas</taxon>
    </lineage>
</organism>
<sequence length="492" mass="55961">MPSCATEILVLYIKQLFEIVDSPGSIFGESINLFLSFQKSSATHSFITRFPIKTRNMFRWASNIVQMLSDKLANTPFNAFDLFQLYSLVFPLFILSFITALVMGFWFCIGIFIYALFLLLGVGLGYIGIDKSVVLGCCIPVAAVVALMLMGWLCSADFSSCCKRKQQVENESTDDIKEDDDEEVKQQEEKMFFYDGPFRFIIALLPAIVILVYTMYSITMYRYNLGTFIAIFSLSILALTLIIELILYYGKCKCIKTFDSNKYIKKIIIFLAKVLSLLIIPSTENFIDMMKEDYENKWGCILGYVVVSLILPIGIDLIFILTKHIQTINDYKFREGFNFYPYIELIDTLKQIGYSVSAAFDIPSACIAIECVWIVFILILRPYAKYSEYPSNLGQSLCSIIANSIAVHHSNTGQQINFAGATTLVILNCLPSISSHFIFYIFDFEVDIRKVEKEETISFSTLGTITLWSILVSPFAWFVYGVNFPNIVEKND</sequence>
<feature type="transmembrane region" description="Helical" evidence="1">
    <location>
        <begin position="228"/>
        <end position="251"/>
    </location>
</feature>
<evidence type="ECO:0000256" key="1">
    <source>
        <dbReference type="SAM" id="Phobius"/>
    </source>
</evidence>
<keyword evidence="1" id="KW-1133">Transmembrane helix</keyword>
<feature type="transmembrane region" description="Helical" evidence="1">
    <location>
        <begin position="301"/>
        <end position="322"/>
    </location>
</feature>
<dbReference type="Proteomes" id="UP001470230">
    <property type="component" value="Unassembled WGS sequence"/>
</dbReference>
<name>A0ABR2GSY0_9EUKA</name>
<feature type="transmembrane region" description="Helical" evidence="1">
    <location>
        <begin position="133"/>
        <end position="155"/>
    </location>
</feature>
<protein>
    <submittedName>
        <fullName evidence="2">Uncharacterized protein</fullName>
    </submittedName>
</protein>
<feature type="transmembrane region" description="Helical" evidence="1">
    <location>
        <begin position="358"/>
        <end position="380"/>
    </location>
</feature>
<feature type="transmembrane region" description="Helical" evidence="1">
    <location>
        <begin position="263"/>
        <end position="281"/>
    </location>
</feature>
<reference evidence="2 3" key="1">
    <citation type="submission" date="2024-04" db="EMBL/GenBank/DDBJ databases">
        <title>Tritrichomonas musculus Genome.</title>
        <authorList>
            <person name="Alves-Ferreira E."/>
            <person name="Grigg M."/>
            <person name="Lorenzi H."/>
            <person name="Galac M."/>
        </authorList>
    </citation>
    <scope>NUCLEOTIDE SEQUENCE [LARGE SCALE GENOMIC DNA]</scope>
    <source>
        <strain evidence="2 3">EAF2021</strain>
    </source>
</reference>
<keyword evidence="1" id="KW-0472">Membrane</keyword>
<dbReference type="EMBL" id="JAPFFF010000063">
    <property type="protein sequence ID" value="KAK8836761.1"/>
    <property type="molecule type" value="Genomic_DNA"/>
</dbReference>
<accession>A0ABR2GSY0</accession>
<gene>
    <name evidence="2" type="ORF">M9Y10_037282</name>
</gene>
<keyword evidence="3" id="KW-1185">Reference proteome</keyword>
<keyword evidence="1" id="KW-0812">Transmembrane</keyword>
<feature type="transmembrane region" description="Helical" evidence="1">
    <location>
        <begin position="198"/>
        <end position="216"/>
    </location>
</feature>
<evidence type="ECO:0000313" key="3">
    <source>
        <dbReference type="Proteomes" id="UP001470230"/>
    </source>
</evidence>
<comment type="caution">
    <text evidence="2">The sequence shown here is derived from an EMBL/GenBank/DDBJ whole genome shotgun (WGS) entry which is preliminary data.</text>
</comment>
<proteinExistence type="predicted"/>
<feature type="transmembrane region" description="Helical" evidence="1">
    <location>
        <begin position="418"/>
        <end position="442"/>
    </location>
</feature>
<feature type="transmembrane region" description="Helical" evidence="1">
    <location>
        <begin position="462"/>
        <end position="480"/>
    </location>
</feature>
<feature type="transmembrane region" description="Helical" evidence="1">
    <location>
        <begin position="77"/>
        <end position="98"/>
    </location>
</feature>
<feature type="transmembrane region" description="Helical" evidence="1">
    <location>
        <begin position="105"/>
        <end position="127"/>
    </location>
</feature>